<gene>
    <name evidence="2" type="ORF">SAMEA4029009_CIC11G00000005805</name>
    <name evidence="3" type="ORF">SAMEA4029010_CIC11G00000004261</name>
</gene>
<protein>
    <submittedName>
        <fullName evidence="3">CIC11C00000004261</fullName>
    </submittedName>
    <submittedName>
        <fullName evidence="2">CIC11C00000005805</fullName>
    </submittedName>
</protein>
<evidence type="ECO:0000313" key="2">
    <source>
        <dbReference type="EMBL" id="SGZ55298.1"/>
    </source>
</evidence>
<proteinExistence type="predicted"/>
<dbReference type="AlphaFoldDB" id="A0A1L0BY28"/>
<evidence type="ECO:0000259" key="1">
    <source>
        <dbReference type="PROSITE" id="PS50904"/>
    </source>
</evidence>
<evidence type="ECO:0000313" key="5">
    <source>
        <dbReference type="Proteomes" id="UP000182334"/>
    </source>
</evidence>
<sequence length="172" mass="20268">MVQLLSTTQAYDVDFATASTAYLNRYPNPYAKHVLSSDTIETYVDDLGRLRTTRLVVKTGALPDFIKPFLGDKLNSWILEKSIIDPKSKKVWTYSANVDHRRFVKIEEYVNYDTTDENTTLQVQVRFSSNFIGFKKRIEQWSRDKFHLNLGNSREGFMYVMNKFQRPRWAYE</sequence>
<dbReference type="PROSITE" id="PS50904">
    <property type="entry name" value="PRELI_MSF1"/>
    <property type="match status" value="1"/>
</dbReference>
<dbReference type="STRING" id="45354.A0A1L0BY28"/>
<dbReference type="Proteomes" id="UP000182259">
    <property type="component" value="Chromosome IV"/>
</dbReference>
<dbReference type="OrthoDB" id="341300at2759"/>
<accession>A0A1L0BY28</accession>
<organism evidence="2 4">
    <name type="scientific">Sungouiella intermedia</name>
    <dbReference type="NCBI Taxonomy" id="45354"/>
    <lineage>
        <taxon>Eukaryota</taxon>
        <taxon>Fungi</taxon>
        <taxon>Dikarya</taxon>
        <taxon>Ascomycota</taxon>
        <taxon>Saccharomycotina</taxon>
        <taxon>Pichiomycetes</taxon>
        <taxon>Metschnikowiaceae</taxon>
        <taxon>Sungouiella</taxon>
    </lineage>
</organism>
<dbReference type="Pfam" id="PF04707">
    <property type="entry name" value="PRELI"/>
    <property type="match status" value="1"/>
</dbReference>
<dbReference type="EMBL" id="LT635760">
    <property type="protein sequence ID" value="SGZ55414.1"/>
    <property type="molecule type" value="Genomic_DNA"/>
</dbReference>
<feature type="domain" description="PRELI/MSF1" evidence="1">
    <location>
        <begin position="2"/>
        <end position="169"/>
    </location>
</feature>
<dbReference type="InterPro" id="IPR037365">
    <property type="entry name" value="Slowmo/Ups"/>
</dbReference>
<evidence type="ECO:0000313" key="4">
    <source>
        <dbReference type="Proteomes" id="UP000182259"/>
    </source>
</evidence>
<reference evidence="4 5" key="1">
    <citation type="submission" date="2016-10" db="EMBL/GenBank/DDBJ databases">
        <authorList>
            <person name="de Groot N.N."/>
        </authorList>
    </citation>
    <scope>NUCLEOTIDE SEQUENCE [LARGE SCALE GENOMIC DNA]</scope>
    <source>
        <strain evidence="3 5">CBS 141442</strain>
        <strain evidence="2 4">PYCC 4715</strain>
    </source>
</reference>
<evidence type="ECO:0000313" key="3">
    <source>
        <dbReference type="EMBL" id="SGZ55414.1"/>
    </source>
</evidence>
<dbReference type="Proteomes" id="UP000182334">
    <property type="component" value="Chromosome V"/>
</dbReference>
<name>A0A1L0BY28_9ASCO</name>
<dbReference type="PANTHER" id="PTHR11158">
    <property type="entry name" value="MSF1/PX19 RELATED"/>
    <property type="match status" value="1"/>
</dbReference>
<keyword evidence="5" id="KW-1185">Reference proteome</keyword>
<dbReference type="GO" id="GO:0005758">
    <property type="term" value="C:mitochondrial intermembrane space"/>
    <property type="evidence" value="ECO:0007669"/>
    <property type="project" value="InterPro"/>
</dbReference>
<dbReference type="EMBL" id="LT635767">
    <property type="protein sequence ID" value="SGZ55298.1"/>
    <property type="molecule type" value="Genomic_DNA"/>
</dbReference>
<dbReference type="InterPro" id="IPR006797">
    <property type="entry name" value="PRELI/MSF1_dom"/>
</dbReference>